<name>A0A1V6PHI6_PENDC</name>
<feature type="region of interest" description="Disordered" evidence="1">
    <location>
        <begin position="1"/>
        <end position="41"/>
    </location>
</feature>
<dbReference type="STRING" id="69771.A0A1V6PHI6"/>
<gene>
    <name evidence="3" type="ORF">PENDEC_c005G02348</name>
</gene>
<feature type="compositionally biased region" description="Low complexity" evidence="1">
    <location>
        <begin position="27"/>
        <end position="41"/>
    </location>
</feature>
<dbReference type="Proteomes" id="UP000191522">
    <property type="component" value="Unassembled WGS sequence"/>
</dbReference>
<dbReference type="SUPFAM" id="SSF140931">
    <property type="entry name" value="Fic-like"/>
    <property type="match status" value="1"/>
</dbReference>
<dbReference type="AlphaFoldDB" id="A0A1V6PHI6"/>
<dbReference type="PANTHER" id="PTHR39426">
    <property type="entry name" value="HOMOLOGY TO DEATH-ON-CURING PROTEIN OF PHAGE P1"/>
    <property type="match status" value="1"/>
</dbReference>
<comment type="caution">
    <text evidence="3">The sequence shown here is derived from an EMBL/GenBank/DDBJ whole genome shotgun (WGS) entry which is preliminary data.</text>
</comment>
<dbReference type="PROSITE" id="PS51459">
    <property type="entry name" value="FIDO"/>
    <property type="match status" value="1"/>
</dbReference>
<dbReference type="Gene3D" id="1.20.120.1870">
    <property type="entry name" value="Fic/DOC protein, Fido domain"/>
    <property type="match status" value="1"/>
</dbReference>
<sequence>MSSDSSDSFEPSPCFYQGTDPSPSVNLSLRSGRSSRSSMRVTSRLLKKMRRRHGHYCYATTKLLCYNPKKPSMKVFMRAYLQVPIKNTETQDPKTRSRQATTYTPPELTAYQEFTQKDTSNVPKLLGYKVSTQDKSGLVPNGFAIWLAWEMVPGLRLGDKLGNDPYWTLSAVEREHVRRAFMKALPPALGKGYGPDAPSLSKLVWHSQTDTLYFIGFFYGLDDGSRDRRNIKIGPEALVHYDLAKPSPNEWRNKDWNGDTTVQRLHAKYIFFNAVPSQLSMLESAVYSPLNMKHYAKEESIFQLAANLAEKIMKNHAFPDGNKRTALVAADMFLKINGYYIQEVPSAEDVHNKGLANAQVAVVTKQWTAEQLGKYYKSMATALDPVTAEVMEYRSSATEY</sequence>
<keyword evidence="4" id="KW-1185">Reference proteome</keyword>
<dbReference type="NCBIfam" id="TIGR01550">
    <property type="entry name" value="DOC_P1"/>
    <property type="match status" value="1"/>
</dbReference>
<organism evidence="3 4">
    <name type="scientific">Penicillium decumbens</name>
    <dbReference type="NCBI Taxonomy" id="69771"/>
    <lineage>
        <taxon>Eukaryota</taxon>
        <taxon>Fungi</taxon>
        <taxon>Dikarya</taxon>
        <taxon>Ascomycota</taxon>
        <taxon>Pezizomycotina</taxon>
        <taxon>Eurotiomycetes</taxon>
        <taxon>Eurotiomycetidae</taxon>
        <taxon>Eurotiales</taxon>
        <taxon>Aspergillaceae</taxon>
        <taxon>Penicillium</taxon>
    </lineage>
</organism>
<accession>A0A1V6PHI6</accession>
<evidence type="ECO:0000259" key="2">
    <source>
        <dbReference type="PROSITE" id="PS51459"/>
    </source>
</evidence>
<dbReference type="Pfam" id="PF02661">
    <property type="entry name" value="Fic"/>
    <property type="match status" value="1"/>
</dbReference>
<dbReference type="InterPro" id="IPR053737">
    <property type="entry name" value="Type_II_TA_Toxin"/>
</dbReference>
<evidence type="ECO:0000313" key="3">
    <source>
        <dbReference type="EMBL" id="OQD76122.1"/>
    </source>
</evidence>
<dbReference type="PANTHER" id="PTHR39426:SF1">
    <property type="entry name" value="HOMOLOGY TO DEATH-ON-CURING PROTEIN OF PHAGE P1"/>
    <property type="match status" value="1"/>
</dbReference>
<reference evidence="4" key="1">
    <citation type="journal article" date="2017" name="Nat. Microbiol.">
        <title>Global analysis of biosynthetic gene clusters reveals vast potential of secondary metabolite production in Penicillium species.</title>
        <authorList>
            <person name="Nielsen J.C."/>
            <person name="Grijseels S."/>
            <person name="Prigent S."/>
            <person name="Ji B."/>
            <person name="Dainat J."/>
            <person name="Nielsen K.F."/>
            <person name="Frisvad J.C."/>
            <person name="Workman M."/>
            <person name="Nielsen J."/>
        </authorList>
    </citation>
    <scope>NUCLEOTIDE SEQUENCE [LARGE SCALE GENOMIC DNA]</scope>
    <source>
        <strain evidence="4">IBT 11843</strain>
    </source>
</reference>
<dbReference type="GO" id="GO:0016301">
    <property type="term" value="F:kinase activity"/>
    <property type="evidence" value="ECO:0007669"/>
    <property type="project" value="InterPro"/>
</dbReference>
<dbReference type="InterPro" id="IPR036597">
    <property type="entry name" value="Fido-like_dom_sf"/>
</dbReference>
<dbReference type="InterPro" id="IPR006440">
    <property type="entry name" value="Doc"/>
</dbReference>
<evidence type="ECO:0000256" key="1">
    <source>
        <dbReference type="SAM" id="MobiDB-lite"/>
    </source>
</evidence>
<protein>
    <recommendedName>
        <fullName evidence="2">Fido domain-containing protein</fullName>
    </recommendedName>
</protein>
<dbReference type="InterPro" id="IPR003812">
    <property type="entry name" value="Fido"/>
</dbReference>
<dbReference type="EMBL" id="MDYL01000005">
    <property type="protein sequence ID" value="OQD76122.1"/>
    <property type="molecule type" value="Genomic_DNA"/>
</dbReference>
<evidence type="ECO:0000313" key="4">
    <source>
        <dbReference type="Proteomes" id="UP000191522"/>
    </source>
</evidence>
<dbReference type="OrthoDB" id="3049701at2759"/>
<feature type="domain" description="Fido" evidence="2">
    <location>
        <begin position="231"/>
        <end position="378"/>
    </location>
</feature>
<proteinExistence type="predicted"/>